<dbReference type="PANTHER" id="PTHR33064:SF37">
    <property type="entry name" value="RIBONUCLEASE H"/>
    <property type="match status" value="1"/>
</dbReference>
<dbReference type="SUPFAM" id="SSF56672">
    <property type="entry name" value="DNA/RNA polymerases"/>
    <property type="match status" value="1"/>
</dbReference>
<dbReference type="InterPro" id="IPR043128">
    <property type="entry name" value="Rev_trsase/Diguanyl_cyclase"/>
</dbReference>
<organism evidence="2 3">
    <name type="scientific">Pyronema omphalodes (strain CBS 100304)</name>
    <name type="common">Pyronema confluens</name>
    <dbReference type="NCBI Taxonomy" id="1076935"/>
    <lineage>
        <taxon>Eukaryota</taxon>
        <taxon>Fungi</taxon>
        <taxon>Dikarya</taxon>
        <taxon>Ascomycota</taxon>
        <taxon>Pezizomycotina</taxon>
        <taxon>Pezizomycetes</taxon>
        <taxon>Pezizales</taxon>
        <taxon>Pyronemataceae</taxon>
        <taxon>Pyronema</taxon>
    </lineage>
</organism>
<dbReference type="InterPro" id="IPR051320">
    <property type="entry name" value="Viral_Replic_Matur_Polypro"/>
</dbReference>
<sequence length="144" mass="16486">MPRMWPGRRSYLRRFIHGRSELVKIMKGEKDEPWSWSDEREVAFQAIKYAIANNAMAPADDKFQYHLACDSSKQATGTVLFQSPGNAPNTESTCSAEHREVERTIMFMSFKLQAAQRNYSNSKREALAVMRALAEVRWLVVASP</sequence>
<keyword evidence="3" id="KW-1185">Reference proteome</keyword>
<evidence type="ECO:0000313" key="3">
    <source>
        <dbReference type="Proteomes" id="UP000018144"/>
    </source>
</evidence>
<dbReference type="EMBL" id="HF935211">
    <property type="protein sequence ID" value="CCX04605.1"/>
    <property type="molecule type" value="Genomic_DNA"/>
</dbReference>
<protein>
    <submittedName>
        <fullName evidence="2">Similar to Transposon Ty3-I Gag-Pol polyprotein acc. no. Q7LHG5</fullName>
    </submittedName>
</protein>
<accession>U4L3H3</accession>
<dbReference type="InterPro" id="IPR043502">
    <property type="entry name" value="DNA/RNA_pol_sf"/>
</dbReference>
<proteinExistence type="predicted"/>
<evidence type="ECO:0000313" key="2">
    <source>
        <dbReference type="EMBL" id="CCX04605.1"/>
    </source>
</evidence>
<reference evidence="2 3" key="1">
    <citation type="journal article" date="2013" name="PLoS Genet.">
        <title>The genome and development-dependent transcriptomes of Pyronema confluens: a window into fungal evolution.</title>
        <authorList>
            <person name="Traeger S."/>
            <person name="Altegoer F."/>
            <person name="Freitag M."/>
            <person name="Gabaldon T."/>
            <person name="Kempken F."/>
            <person name="Kumar A."/>
            <person name="Marcet-Houben M."/>
            <person name="Poggeler S."/>
            <person name="Stajich J.E."/>
            <person name="Nowrousian M."/>
        </authorList>
    </citation>
    <scope>NUCLEOTIDE SEQUENCE [LARGE SCALE GENOMIC DNA]</scope>
    <source>
        <strain evidence="3">CBS 100304</strain>
        <tissue evidence="2">Vegetative mycelium</tissue>
    </source>
</reference>
<dbReference type="Proteomes" id="UP000018144">
    <property type="component" value="Unassembled WGS sequence"/>
</dbReference>
<gene>
    <name evidence="2" type="ORF">PCON_03036</name>
</gene>
<dbReference type="Pfam" id="PF17919">
    <property type="entry name" value="RT_RNaseH_2"/>
    <property type="match status" value="1"/>
</dbReference>
<dbReference type="PANTHER" id="PTHR33064">
    <property type="entry name" value="POL PROTEIN"/>
    <property type="match status" value="1"/>
</dbReference>
<dbReference type="AlphaFoldDB" id="U4L3H3"/>
<name>U4L3H3_PYROM</name>
<evidence type="ECO:0000259" key="1">
    <source>
        <dbReference type="Pfam" id="PF17919"/>
    </source>
</evidence>
<dbReference type="Gene3D" id="3.30.70.270">
    <property type="match status" value="1"/>
</dbReference>
<dbReference type="InterPro" id="IPR041577">
    <property type="entry name" value="RT_RNaseH_2"/>
</dbReference>
<dbReference type="STRING" id="1076935.U4L3H3"/>
<feature type="domain" description="Reverse transcriptase/retrotransposon-derived protein RNase H-like" evidence="1">
    <location>
        <begin position="36"/>
        <end position="141"/>
    </location>
</feature>
<dbReference type="OrthoDB" id="5426892at2759"/>